<dbReference type="RefSeq" id="WP_076996332.1">
    <property type="nucleotide sequence ID" value="NZ_MSPR01000012.1"/>
</dbReference>
<evidence type="ECO:0000313" key="2">
    <source>
        <dbReference type="EMBL" id="ONK28299.1"/>
    </source>
</evidence>
<keyword evidence="4" id="KW-1185">Reference proteome</keyword>
<dbReference type="AlphaFoldDB" id="A0AB36JQN7"/>
<dbReference type="InterPro" id="IPR029063">
    <property type="entry name" value="SAM-dependent_MTases_sf"/>
</dbReference>
<dbReference type="PANTHER" id="PTHR35276">
    <property type="entry name" value="S-ADENOSYL-L-METHIONINE-DEPENDENT METHYLTRANSFERASES SUPERFAMILY PROTEIN"/>
    <property type="match status" value="1"/>
</dbReference>
<dbReference type="InterPro" id="IPR010719">
    <property type="entry name" value="MnmM_MeTrfase"/>
</dbReference>
<dbReference type="Pfam" id="PF06962">
    <property type="entry name" value="rRNA_methylase"/>
    <property type="match status" value="1"/>
</dbReference>
<comment type="caution">
    <text evidence="1">The sequence shown here is derived from an EMBL/GenBank/DDBJ whole genome shotgun (WGS) entry which is preliminary data.</text>
</comment>
<dbReference type="Gene3D" id="3.40.50.150">
    <property type="entry name" value="Vaccinia Virus protein VP39"/>
    <property type="match status" value="1"/>
</dbReference>
<dbReference type="EMBL" id="MSPR01000012">
    <property type="protein sequence ID" value="ONK28299.1"/>
    <property type="molecule type" value="Genomic_DNA"/>
</dbReference>
<evidence type="ECO:0000313" key="3">
    <source>
        <dbReference type="Proteomes" id="UP000188600"/>
    </source>
</evidence>
<accession>A0AB36JQN7</accession>
<keyword evidence="1" id="KW-0808">Transferase</keyword>
<sequence>MLRPLEMAHQFLAEVVTKEDTVVDATMGNGHDTLFLAGLAKKVVAFDIQEQALETTRARVGAAGLKNVELVLTGHEQVDAYVEEVKAGIFNLGYLPSADKSVITRPQTTLLALEKLCQRLVPGGRIALMIYYGHEGGAVERDAVLDFVSQLPQREFTATIYRPLNQVNHPPFLVMLEKVKEYNHG</sequence>
<dbReference type="SUPFAM" id="SSF53335">
    <property type="entry name" value="S-adenosyl-L-methionine-dependent methyltransferases"/>
    <property type="match status" value="1"/>
</dbReference>
<dbReference type="PANTHER" id="PTHR35276:SF1">
    <property type="entry name" value="TRNA (MNM(5)S(2)U34)-METHYLTRANSFERASE, CHLOROPLASTIC"/>
    <property type="match status" value="1"/>
</dbReference>
<dbReference type="GO" id="GO:0008168">
    <property type="term" value="F:methyltransferase activity"/>
    <property type="evidence" value="ECO:0007669"/>
    <property type="project" value="UniProtKB-KW"/>
</dbReference>
<evidence type="ECO:0000313" key="1">
    <source>
        <dbReference type="EMBL" id="ONK26788.1"/>
    </source>
</evidence>
<dbReference type="Proteomes" id="UP000188600">
    <property type="component" value="Unassembled WGS sequence"/>
</dbReference>
<name>A0AB36JQN7_9STRE</name>
<organism evidence="1 3">
    <name type="scientific">Streptococcus azizii</name>
    <dbReference type="NCBI Taxonomy" id="1579424"/>
    <lineage>
        <taxon>Bacteria</taxon>
        <taxon>Bacillati</taxon>
        <taxon>Bacillota</taxon>
        <taxon>Bacilli</taxon>
        <taxon>Lactobacillales</taxon>
        <taxon>Streptococcaceae</taxon>
        <taxon>Streptococcus</taxon>
    </lineage>
</organism>
<reference evidence="3 4" key="1">
    <citation type="submission" date="2016-12" db="EMBL/GenBank/DDBJ databases">
        <authorList>
            <person name="Gulvik C.A."/>
        </authorList>
    </citation>
    <scope>NUCLEOTIDE SEQUENCE [LARGE SCALE GENOMIC DNA]</scope>
    <source>
        <strain evidence="2 4">12-5202</strain>
        <strain evidence="1 3">12-5291</strain>
    </source>
</reference>
<keyword evidence="1" id="KW-0489">Methyltransferase</keyword>
<dbReference type="GO" id="GO:0032259">
    <property type="term" value="P:methylation"/>
    <property type="evidence" value="ECO:0007669"/>
    <property type="project" value="UniProtKB-KW"/>
</dbReference>
<dbReference type="CDD" id="cd02440">
    <property type="entry name" value="AdoMet_MTases"/>
    <property type="match status" value="1"/>
</dbReference>
<gene>
    <name evidence="2" type="ORF">BVE84_06940</name>
    <name evidence="1" type="ORF">BVE86_06760</name>
</gene>
<dbReference type="EMBL" id="MSPT01000013">
    <property type="protein sequence ID" value="ONK26788.1"/>
    <property type="molecule type" value="Genomic_DNA"/>
</dbReference>
<protein>
    <submittedName>
        <fullName evidence="1">SAM-dependent methyltransferase</fullName>
    </submittedName>
</protein>
<proteinExistence type="predicted"/>
<dbReference type="Proteomes" id="UP000188946">
    <property type="component" value="Unassembled WGS sequence"/>
</dbReference>
<evidence type="ECO:0000313" key="4">
    <source>
        <dbReference type="Proteomes" id="UP000188946"/>
    </source>
</evidence>